<dbReference type="Proteomes" id="UP001056634">
    <property type="component" value="Segment"/>
</dbReference>
<evidence type="ECO:0000313" key="2">
    <source>
        <dbReference type="Proteomes" id="UP001056634"/>
    </source>
</evidence>
<reference evidence="1" key="1">
    <citation type="submission" date="2022-04" db="EMBL/GenBank/DDBJ databases">
        <authorList>
            <person name="Friedrich I."/>
            <person name="Schneider D."/>
            <person name="Poehlein A."/>
            <person name="Hertel R."/>
            <person name="Daniel R."/>
        </authorList>
    </citation>
    <scope>NUCLEOTIDE SEQUENCE</scope>
</reference>
<accession>A0A9E7SRD0</accession>
<sequence length="374" mass="41779">MDDADWRSVFVIDLDLERFEEAVFTSEFHPTVTLDDMMARPTPWFQSGYGPKLEAKLRALIAAEQVRRPSPPPPPDWRFYRASDIEWPDYVRAQIHKRYGLSAPLAHLNDQPLEAIDHAETGSPKQSRWVGVIRNEISQMRGRHPVITAHKDLPRMPRIDYALLGEALAFYEAEGYRYVETPWAVSKDTVDITCPNPEYAARVEGLGYLVGSAEQSFLHLDKDGAIGHGPMVACTPCFRLGDAEDDLHFPTFMKVELYDTTYASDTGWKAMLADAHALALRLGAPEAALSQEKTDEGRDLMLAGIEIGSFGLRRHGDHIWTYGTGLALPRFSQALERALEGRSTLQVPHRAWTAAGIDPRAPVPPGLTLLPPED</sequence>
<protein>
    <submittedName>
        <fullName evidence="1">Uncharacterized protein</fullName>
    </submittedName>
</protein>
<name>A0A9E7SRD0_9CAUD</name>
<dbReference type="EMBL" id="ON529851">
    <property type="protein sequence ID" value="UTC29059.1"/>
    <property type="molecule type" value="Genomic_DNA"/>
</dbReference>
<keyword evidence="2" id="KW-1185">Reference proteome</keyword>
<gene>
    <name evidence="1" type="ORF">MARCHEWKA_05500</name>
</gene>
<proteinExistence type="predicted"/>
<organism evidence="1 2">
    <name type="scientific">Brevundimonas phage vB_BpoS-Marchewka</name>
    <dbReference type="NCBI Taxonomy" id="2948604"/>
    <lineage>
        <taxon>Viruses</taxon>
        <taxon>Duplodnaviria</taxon>
        <taxon>Heunggongvirae</taxon>
        <taxon>Uroviricota</taxon>
        <taxon>Caudoviricetes</taxon>
        <taxon>Jeanschmidtviridae</taxon>
        <taxon>Marchewkavirus</taxon>
        <taxon>Marchewkavirus marchewka</taxon>
    </lineage>
</organism>
<evidence type="ECO:0000313" key="1">
    <source>
        <dbReference type="EMBL" id="UTC29059.1"/>
    </source>
</evidence>